<evidence type="ECO:0000313" key="2">
    <source>
        <dbReference type="Proteomes" id="UP000315295"/>
    </source>
</evidence>
<dbReference type="AlphaFoldDB" id="A0A540N403"/>
<reference evidence="1 2" key="1">
    <citation type="journal article" date="2019" name="G3 (Bethesda)">
        <title>Sequencing of a Wild Apple (Malus baccata) Genome Unravels the Differences Between Cultivated and Wild Apple Species Regarding Disease Resistance and Cold Tolerance.</title>
        <authorList>
            <person name="Chen X."/>
        </authorList>
    </citation>
    <scope>NUCLEOTIDE SEQUENCE [LARGE SCALE GENOMIC DNA]</scope>
    <source>
        <strain evidence="2">cv. Shandingzi</strain>
        <tissue evidence="1">Leaves</tissue>
    </source>
</reference>
<gene>
    <name evidence="1" type="ORF">C1H46_008635</name>
</gene>
<name>A0A540N403_MALBA</name>
<accession>A0A540N403</accession>
<organism evidence="1 2">
    <name type="scientific">Malus baccata</name>
    <name type="common">Siberian crab apple</name>
    <name type="synonym">Pyrus baccata</name>
    <dbReference type="NCBI Taxonomy" id="106549"/>
    <lineage>
        <taxon>Eukaryota</taxon>
        <taxon>Viridiplantae</taxon>
        <taxon>Streptophyta</taxon>
        <taxon>Embryophyta</taxon>
        <taxon>Tracheophyta</taxon>
        <taxon>Spermatophyta</taxon>
        <taxon>Magnoliopsida</taxon>
        <taxon>eudicotyledons</taxon>
        <taxon>Gunneridae</taxon>
        <taxon>Pentapetalae</taxon>
        <taxon>rosids</taxon>
        <taxon>fabids</taxon>
        <taxon>Rosales</taxon>
        <taxon>Rosaceae</taxon>
        <taxon>Amygdaloideae</taxon>
        <taxon>Maleae</taxon>
        <taxon>Malus</taxon>
    </lineage>
</organism>
<protein>
    <submittedName>
        <fullName evidence="1">Uncharacterized protein</fullName>
    </submittedName>
</protein>
<dbReference type="EMBL" id="VIEB01000116">
    <property type="protein sequence ID" value="TQE05729.1"/>
    <property type="molecule type" value="Genomic_DNA"/>
</dbReference>
<dbReference type="Proteomes" id="UP000315295">
    <property type="component" value="Unassembled WGS sequence"/>
</dbReference>
<sequence>MLGECQFDGSNFPDHDGGCQVFWGYSKRSCLLRYPAKLLEKNSCKHDGKAYLARNDAFVVLSGAYGTSVGNHSTGPTWAHKKPVGAKFRWVFKLHSFTDDNGIIDIESGKWSNMVITKP</sequence>
<keyword evidence="2" id="KW-1185">Reference proteome</keyword>
<proteinExistence type="predicted"/>
<evidence type="ECO:0000313" key="1">
    <source>
        <dbReference type="EMBL" id="TQE05729.1"/>
    </source>
</evidence>
<comment type="caution">
    <text evidence="1">The sequence shown here is derived from an EMBL/GenBank/DDBJ whole genome shotgun (WGS) entry which is preliminary data.</text>
</comment>